<gene>
    <name evidence="2" type="ORF">FC91_GL000147</name>
</gene>
<reference evidence="2 3" key="1">
    <citation type="journal article" date="2015" name="Genome Announc.">
        <title>Expanding the biotechnology potential of lactobacilli through comparative genomics of 213 strains and associated genera.</title>
        <authorList>
            <person name="Sun Z."/>
            <person name="Harris H.M."/>
            <person name="McCann A."/>
            <person name="Guo C."/>
            <person name="Argimon S."/>
            <person name="Zhang W."/>
            <person name="Yang X."/>
            <person name="Jeffery I.B."/>
            <person name="Cooney J.C."/>
            <person name="Kagawa T.F."/>
            <person name="Liu W."/>
            <person name="Song Y."/>
            <person name="Salvetti E."/>
            <person name="Wrobel A."/>
            <person name="Rasinkangas P."/>
            <person name="Parkhill J."/>
            <person name="Rea M.C."/>
            <person name="O'Sullivan O."/>
            <person name="Ritari J."/>
            <person name="Douillard F.P."/>
            <person name="Paul Ross R."/>
            <person name="Yang R."/>
            <person name="Briner A.E."/>
            <person name="Felis G.E."/>
            <person name="de Vos W.M."/>
            <person name="Barrangou R."/>
            <person name="Klaenhammer T.R."/>
            <person name="Caufield P.W."/>
            <person name="Cui Y."/>
            <person name="Zhang H."/>
            <person name="O'Toole P.W."/>
        </authorList>
    </citation>
    <scope>NUCLEOTIDE SEQUENCE [LARGE SCALE GENOMIC DNA]</scope>
    <source>
        <strain evidence="2 3">DSM 16991</strain>
    </source>
</reference>
<feature type="domain" description="Carboxymuconolactone decarboxylase-like" evidence="1">
    <location>
        <begin position="142"/>
        <end position="220"/>
    </location>
</feature>
<dbReference type="OrthoDB" id="9802489at2"/>
<dbReference type="InterPro" id="IPR003779">
    <property type="entry name" value="CMD-like"/>
</dbReference>
<dbReference type="AlphaFoldDB" id="A0A0R1XTE5"/>
<protein>
    <submittedName>
        <fullName evidence="2">Carboxymuconolactone decarboxylase</fullName>
    </submittedName>
</protein>
<dbReference type="PANTHER" id="PTHR33570">
    <property type="entry name" value="4-CARBOXYMUCONOLACTONE DECARBOXYLASE FAMILY PROTEIN"/>
    <property type="match status" value="1"/>
</dbReference>
<dbReference type="Pfam" id="PF02627">
    <property type="entry name" value="CMD"/>
    <property type="match status" value="1"/>
</dbReference>
<dbReference type="InterPro" id="IPR029032">
    <property type="entry name" value="AhpD-like"/>
</dbReference>
<dbReference type="InterPro" id="IPR052512">
    <property type="entry name" value="4CMD/NDH-1_regulator"/>
</dbReference>
<dbReference type="Gene3D" id="1.20.1290.10">
    <property type="entry name" value="AhpD-like"/>
    <property type="match status" value="1"/>
</dbReference>
<organism evidence="2 3">
    <name type="scientific">Schleiferilactobacillus harbinensis DSM 16991</name>
    <dbReference type="NCBI Taxonomy" id="1122147"/>
    <lineage>
        <taxon>Bacteria</taxon>
        <taxon>Bacillati</taxon>
        <taxon>Bacillota</taxon>
        <taxon>Bacilli</taxon>
        <taxon>Lactobacillales</taxon>
        <taxon>Lactobacillaceae</taxon>
        <taxon>Schleiferilactobacillus</taxon>
    </lineage>
</organism>
<name>A0A0R1XTE5_9LACO</name>
<dbReference type="RefSeq" id="WP_051225177.1">
    <property type="nucleotide sequence ID" value="NZ_AUEH01000010.1"/>
</dbReference>
<dbReference type="PANTHER" id="PTHR33570:SF2">
    <property type="entry name" value="CARBOXYMUCONOLACTONE DECARBOXYLASE-LIKE DOMAIN-CONTAINING PROTEIN"/>
    <property type="match status" value="1"/>
</dbReference>
<sequence>MTDQSVLAGFEHRTNPLVHAVDHAGAMHLTRDRLLIPLIASVCQGVQAPITAQTEAILAAGIDPQVMLEVVYQLTPVVGTLRVAQALPAIQRVFTDQHVAVAAAVPDQAPDFGGQTQAELYGTEIKHLLHDLPDGAGDFIPAALTNHFFNDYYRYGVLSVKDRERYELLALITLNVDFQIKAHARGSLKAGNTESELVWSAIQLLPYIGFPLVINSVHVIHDAATALAE</sequence>
<comment type="caution">
    <text evidence="2">The sequence shown here is derived from an EMBL/GenBank/DDBJ whole genome shotgun (WGS) entry which is preliminary data.</text>
</comment>
<dbReference type="SUPFAM" id="SSF69118">
    <property type="entry name" value="AhpD-like"/>
    <property type="match status" value="1"/>
</dbReference>
<dbReference type="Proteomes" id="UP000050949">
    <property type="component" value="Unassembled WGS sequence"/>
</dbReference>
<dbReference type="eggNOG" id="COG0599">
    <property type="taxonomic scope" value="Bacteria"/>
</dbReference>
<dbReference type="EMBL" id="AZFW01000008">
    <property type="protein sequence ID" value="KRM29955.1"/>
    <property type="molecule type" value="Genomic_DNA"/>
</dbReference>
<evidence type="ECO:0000313" key="3">
    <source>
        <dbReference type="Proteomes" id="UP000050949"/>
    </source>
</evidence>
<dbReference type="PATRIC" id="fig|1122147.4.peg.149"/>
<accession>A0A0R1XTE5</accession>
<dbReference type="GO" id="GO:0051920">
    <property type="term" value="F:peroxiredoxin activity"/>
    <property type="evidence" value="ECO:0007669"/>
    <property type="project" value="InterPro"/>
</dbReference>
<evidence type="ECO:0000313" key="2">
    <source>
        <dbReference type="EMBL" id="KRM29955.1"/>
    </source>
</evidence>
<evidence type="ECO:0000259" key="1">
    <source>
        <dbReference type="Pfam" id="PF02627"/>
    </source>
</evidence>
<proteinExistence type="predicted"/>